<evidence type="ECO:0000259" key="1">
    <source>
        <dbReference type="Pfam" id="PF01206"/>
    </source>
</evidence>
<name>A0A9E2BIL8_PSYF1</name>
<evidence type="ECO:0000313" key="2">
    <source>
        <dbReference type="EMBL" id="MBT9146223.1"/>
    </source>
</evidence>
<organism evidence="2 3">
    <name type="scientific">Psychracetigena formicireducens</name>
    <dbReference type="NCBI Taxonomy" id="2986056"/>
    <lineage>
        <taxon>Bacteria</taxon>
        <taxon>Bacillati</taxon>
        <taxon>Candidatus Lithacetigenota</taxon>
        <taxon>Candidatus Psychracetigena</taxon>
    </lineage>
</organism>
<dbReference type="InterPro" id="IPR036868">
    <property type="entry name" value="TusA-like_sf"/>
</dbReference>
<sequence length="71" mass="8065">MKEIIDARGRSCPEPLFFTKRAVESGINLPFIVVVDNPSALENIKRYLNKAGLDCSVEEKDREYYISISKS</sequence>
<dbReference type="Gene3D" id="3.30.110.40">
    <property type="entry name" value="TusA-like domain"/>
    <property type="match status" value="1"/>
</dbReference>
<reference evidence="2 3" key="1">
    <citation type="journal article" date="2021" name="bioRxiv">
        <title>Unique metabolic strategies in Hadean analogues reveal hints for primordial physiology.</title>
        <authorList>
            <person name="Nobu M.K."/>
            <person name="Nakai R."/>
            <person name="Tamazawa S."/>
            <person name="Mori H."/>
            <person name="Toyoda A."/>
            <person name="Ijiri A."/>
            <person name="Suzuki S."/>
            <person name="Kurokawa K."/>
            <person name="Kamagata Y."/>
            <person name="Tamaki H."/>
        </authorList>
    </citation>
    <scope>NUCLEOTIDE SEQUENCE [LARGE SCALE GENOMIC DNA]</scope>
    <source>
        <strain evidence="2">BS525</strain>
    </source>
</reference>
<proteinExistence type="predicted"/>
<dbReference type="AlphaFoldDB" id="A0A9E2BIL8"/>
<dbReference type="InterPro" id="IPR001455">
    <property type="entry name" value="TusA-like"/>
</dbReference>
<dbReference type="Proteomes" id="UP000811545">
    <property type="component" value="Unassembled WGS sequence"/>
</dbReference>
<accession>A0A9E2BIL8</accession>
<dbReference type="Pfam" id="PF01206">
    <property type="entry name" value="TusA"/>
    <property type="match status" value="1"/>
</dbReference>
<feature type="domain" description="UPF0033" evidence="1">
    <location>
        <begin position="4"/>
        <end position="70"/>
    </location>
</feature>
<gene>
    <name evidence="2" type="ORF">DDT42_02105</name>
</gene>
<dbReference type="EMBL" id="QLTW01000390">
    <property type="protein sequence ID" value="MBT9146223.1"/>
    <property type="molecule type" value="Genomic_DNA"/>
</dbReference>
<protein>
    <recommendedName>
        <fullName evidence="1">UPF0033 domain-containing protein</fullName>
    </recommendedName>
</protein>
<dbReference type="SUPFAM" id="SSF64307">
    <property type="entry name" value="SirA-like"/>
    <property type="match status" value="1"/>
</dbReference>
<evidence type="ECO:0000313" key="3">
    <source>
        <dbReference type="Proteomes" id="UP000811545"/>
    </source>
</evidence>
<comment type="caution">
    <text evidence="2">The sequence shown here is derived from an EMBL/GenBank/DDBJ whole genome shotgun (WGS) entry which is preliminary data.</text>
</comment>